<evidence type="ECO:0000259" key="2">
    <source>
        <dbReference type="Pfam" id="PF09851"/>
    </source>
</evidence>
<dbReference type="Pfam" id="PF09851">
    <property type="entry name" value="SHOCT"/>
    <property type="match status" value="1"/>
</dbReference>
<keyword evidence="1" id="KW-0812">Transmembrane</keyword>
<gene>
    <name evidence="3" type="ORF">HNQ38_001387</name>
</gene>
<evidence type="ECO:0000256" key="1">
    <source>
        <dbReference type="SAM" id="Phobius"/>
    </source>
</evidence>
<keyword evidence="4" id="KW-1185">Reference proteome</keyword>
<reference evidence="3 4" key="1">
    <citation type="submission" date="2020-08" db="EMBL/GenBank/DDBJ databases">
        <title>Genomic Encyclopedia of Type Strains, Phase IV (KMG-IV): sequencing the most valuable type-strain genomes for metagenomic binning, comparative biology and taxonomic classification.</title>
        <authorList>
            <person name="Goeker M."/>
        </authorList>
    </citation>
    <scope>NUCLEOTIDE SEQUENCE [LARGE SCALE GENOMIC DNA]</scope>
    <source>
        <strain evidence="3 4">DSM 11275</strain>
    </source>
</reference>
<feature type="domain" description="SHOCT" evidence="2">
    <location>
        <begin position="50"/>
        <end position="76"/>
    </location>
</feature>
<dbReference type="InterPro" id="IPR018649">
    <property type="entry name" value="SHOCT"/>
</dbReference>
<keyword evidence="1" id="KW-1133">Transmembrane helix</keyword>
<dbReference type="Proteomes" id="UP000539075">
    <property type="component" value="Unassembled WGS sequence"/>
</dbReference>
<dbReference type="EMBL" id="JACHGO010000003">
    <property type="protein sequence ID" value="MBB5143299.1"/>
    <property type="molecule type" value="Genomic_DNA"/>
</dbReference>
<sequence>MHTCNFMDFFGFGWGGGWIGMLIAVAVLALAIYFVCRLFSRKPCNFDRRDTLNILKHRLASGEITQEEYEKLKNVI</sequence>
<dbReference type="AlphaFoldDB" id="A0A7W8FE28"/>
<name>A0A7W8FE28_9BACT</name>
<dbReference type="RefSeq" id="WP_221277838.1">
    <property type="nucleotide sequence ID" value="NZ_JACHGO010000003.1"/>
</dbReference>
<protein>
    <submittedName>
        <fullName evidence="3">Putative membrane protein</fullName>
    </submittedName>
</protein>
<proteinExistence type="predicted"/>
<evidence type="ECO:0000313" key="3">
    <source>
        <dbReference type="EMBL" id="MBB5143299.1"/>
    </source>
</evidence>
<organism evidence="3 4">
    <name type="scientific">Desulfovibrio intestinalis</name>
    <dbReference type="NCBI Taxonomy" id="58621"/>
    <lineage>
        <taxon>Bacteria</taxon>
        <taxon>Pseudomonadati</taxon>
        <taxon>Thermodesulfobacteriota</taxon>
        <taxon>Desulfovibrionia</taxon>
        <taxon>Desulfovibrionales</taxon>
        <taxon>Desulfovibrionaceae</taxon>
        <taxon>Desulfovibrio</taxon>
    </lineage>
</organism>
<feature type="transmembrane region" description="Helical" evidence="1">
    <location>
        <begin position="17"/>
        <end position="39"/>
    </location>
</feature>
<evidence type="ECO:0000313" key="4">
    <source>
        <dbReference type="Proteomes" id="UP000539075"/>
    </source>
</evidence>
<comment type="caution">
    <text evidence="3">The sequence shown here is derived from an EMBL/GenBank/DDBJ whole genome shotgun (WGS) entry which is preliminary data.</text>
</comment>
<keyword evidence="1" id="KW-0472">Membrane</keyword>
<accession>A0A7W8FE28</accession>